<evidence type="ECO:0000256" key="8">
    <source>
        <dbReference type="ARBA" id="ARBA00022792"/>
    </source>
</evidence>
<keyword evidence="9" id="KW-0256">Endoplasmic reticulum</keyword>
<evidence type="ECO:0000256" key="20">
    <source>
        <dbReference type="ARBA" id="ARBA00050860"/>
    </source>
</evidence>
<dbReference type="GO" id="GO:0019254">
    <property type="term" value="P:carnitine metabolic process, CoA-linked"/>
    <property type="evidence" value="ECO:0007669"/>
    <property type="project" value="TreeGrafter"/>
</dbReference>
<dbReference type="EC" id="2.3.1.7" evidence="32"/>
<evidence type="ECO:0000256" key="27">
    <source>
        <dbReference type="ARBA" id="ARBA00052310"/>
    </source>
</evidence>
<comment type="similarity">
    <text evidence="4">Belongs to the carnitine/choline acetyltransferase family.</text>
</comment>
<accession>A0A5A9NVX0</accession>
<evidence type="ECO:0000256" key="17">
    <source>
        <dbReference type="ARBA" id="ARBA00050133"/>
    </source>
</evidence>
<comment type="subcellular location">
    <subcellularLocation>
        <location evidence="1">Endoplasmic reticulum</location>
    </subcellularLocation>
    <subcellularLocation>
        <location evidence="3">Mitochondrion inner membrane</location>
        <topology evidence="3">Peripheral membrane protein</topology>
        <orientation evidence="3">Matrix side</orientation>
    </subcellularLocation>
    <subcellularLocation>
        <location evidence="2">Peroxisome</location>
    </subcellularLocation>
</comment>
<evidence type="ECO:0000256" key="3">
    <source>
        <dbReference type="ARBA" id="ARBA00004443"/>
    </source>
</evidence>
<evidence type="ECO:0000256" key="31">
    <source>
        <dbReference type="ARBA" id="ARBA00066418"/>
    </source>
</evidence>
<comment type="catalytic activity">
    <reaction evidence="28">
        <text>acetoacetyl-CoA + (R)-carnitine = O-3-oxobutanoyl-(R)-carnitine + CoA</text>
        <dbReference type="Rhea" id="RHEA:44996"/>
        <dbReference type="ChEBI" id="CHEBI:16347"/>
        <dbReference type="ChEBI" id="CHEBI:57286"/>
        <dbReference type="ChEBI" id="CHEBI:57287"/>
        <dbReference type="ChEBI" id="CHEBI:84841"/>
    </reaction>
    <physiologicalReaction direction="left-to-right" evidence="28">
        <dbReference type="Rhea" id="RHEA:44997"/>
    </physiologicalReaction>
</comment>
<evidence type="ECO:0000256" key="18">
    <source>
        <dbReference type="ARBA" id="ARBA00050207"/>
    </source>
</evidence>
<keyword evidence="10" id="KW-0276">Fatty acid metabolism</keyword>
<protein>
    <recommendedName>
        <fullName evidence="33">Carnitine O-acetyltransferase</fullName>
        <ecNumber evidence="31">2.3.1.137</ecNumber>
        <ecNumber evidence="32">2.3.1.7</ecNumber>
    </recommendedName>
    <alternativeName>
        <fullName evidence="34">Carnitine acetyltransferase</fullName>
    </alternativeName>
</protein>
<dbReference type="InterPro" id="IPR000542">
    <property type="entry name" value="Carn_acyl_trans"/>
</dbReference>
<evidence type="ECO:0000313" key="37">
    <source>
        <dbReference type="Proteomes" id="UP000324632"/>
    </source>
</evidence>
<dbReference type="GO" id="GO:0005743">
    <property type="term" value="C:mitochondrial inner membrane"/>
    <property type="evidence" value="ECO:0007669"/>
    <property type="project" value="UniProtKB-SubCell"/>
</dbReference>
<keyword evidence="13" id="KW-0496">Mitochondrion</keyword>
<dbReference type="Pfam" id="PF00755">
    <property type="entry name" value="Carn_acyltransf"/>
    <property type="match status" value="2"/>
</dbReference>
<evidence type="ECO:0000256" key="23">
    <source>
        <dbReference type="ARBA" id="ARBA00051534"/>
    </source>
</evidence>
<evidence type="ECO:0000256" key="25">
    <source>
        <dbReference type="ARBA" id="ARBA00051955"/>
    </source>
</evidence>
<keyword evidence="14" id="KW-0472">Membrane</keyword>
<keyword evidence="12" id="KW-0443">Lipid metabolism</keyword>
<comment type="catalytic activity">
    <reaction evidence="25">
        <text>2-methylpropanoyl-CoA + (R)-carnitine = O-isobutanoyl-(R)-carnitine + CoA</text>
        <dbReference type="Rhea" id="RHEA:44988"/>
        <dbReference type="ChEBI" id="CHEBI:16347"/>
        <dbReference type="ChEBI" id="CHEBI:57287"/>
        <dbReference type="ChEBI" id="CHEBI:57338"/>
        <dbReference type="ChEBI" id="CHEBI:84838"/>
    </reaction>
    <physiologicalReaction direction="left-to-right" evidence="25">
        <dbReference type="Rhea" id="RHEA:44989"/>
    </physiologicalReaction>
</comment>
<dbReference type="InterPro" id="IPR042231">
    <property type="entry name" value="Cho/carn_acyl_trans_2"/>
</dbReference>
<evidence type="ECO:0000256" key="11">
    <source>
        <dbReference type="ARBA" id="ARBA00022990"/>
    </source>
</evidence>
<evidence type="ECO:0000256" key="24">
    <source>
        <dbReference type="ARBA" id="ARBA00051554"/>
    </source>
</evidence>
<comment type="catalytic activity">
    <reaction evidence="26">
        <text>hexanoyl-CoA + (R)-carnitine = O-hexanoyl-(R)-carnitine + CoA</text>
        <dbReference type="Rhea" id="RHEA:44972"/>
        <dbReference type="ChEBI" id="CHEBI:16347"/>
        <dbReference type="ChEBI" id="CHEBI:57287"/>
        <dbReference type="ChEBI" id="CHEBI:62620"/>
        <dbReference type="ChEBI" id="CHEBI:84834"/>
    </reaction>
    <physiologicalReaction direction="left-to-right" evidence="26">
        <dbReference type="Rhea" id="RHEA:44973"/>
    </physiologicalReaction>
</comment>
<organism evidence="36 37">
    <name type="scientific">Triplophysa tibetana</name>
    <dbReference type="NCBI Taxonomy" id="1572043"/>
    <lineage>
        <taxon>Eukaryota</taxon>
        <taxon>Metazoa</taxon>
        <taxon>Chordata</taxon>
        <taxon>Craniata</taxon>
        <taxon>Vertebrata</taxon>
        <taxon>Euteleostomi</taxon>
        <taxon>Actinopterygii</taxon>
        <taxon>Neopterygii</taxon>
        <taxon>Teleostei</taxon>
        <taxon>Ostariophysi</taxon>
        <taxon>Cypriniformes</taxon>
        <taxon>Nemacheilidae</taxon>
        <taxon>Triplophysa</taxon>
    </lineage>
</organism>
<comment type="catalytic activity">
    <reaction evidence="18">
        <text>2-methylbutanoyl-CoA + (R)-carnitine = O-2-methylbutanoyl-(R)-carnitine + CoA</text>
        <dbReference type="Rhea" id="RHEA:44992"/>
        <dbReference type="ChEBI" id="CHEBI:16347"/>
        <dbReference type="ChEBI" id="CHEBI:57287"/>
        <dbReference type="ChEBI" id="CHEBI:57336"/>
        <dbReference type="ChEBI" id="CHEBI:84840"/>
    </reaction>
    <physiologicalReaction direction="left-to-right" evidence="18">
        <dbReference type="Rhea" id="RHEA:44993"/>
    </physiologicalReaction>
</comment>
<dbReference type="GO" id="GO:0005777">
    <property type="term" value="C:peroxisome"/>
    <property type="evidence" value="ECO:0007669"/>
    <property type="project" value="UniProtKB-SubCell"/>
</dbReference>
<evidence type="ECO:0000256" key="10">
    <source>
        <dbReference type="ARBA" id="ARBA00022832"/>
    </source>
</evidence>
<evidence type="ECO:0000256" key="2">
    <source>
        <dbReference type="ARBA" id="ARBA00004275"/>
    </source>
</evidence>
<evidence type="ECO:0000256" key="9">
    <source>
        <dbReference type="ARBA" id="ARBA00022824"/>
    </source>
</evidence>
<comment type="catalytic activity">
    <reaction evidence="19">
        <text>butanoyl-CoA + (R)-carnitine = O-butanoyl-(R)-carnitine + CoA</text>
        <dbReference type="Rhea" id="RHEA:44980"/>
        <dbReference type="ChEBI" id="CHEBI:16347"/>
        <dbReference type="ChEBI" id="CHEBI:21949"/>
        <dbReference type="ChEBI" id="CHEBI:57287"/>
        <dbReference type="ChEBI" id="CHEBI:57371"/>
    </reaction>
    <physiologicalReaction direction="left-to-right" evidence="19">
        <dbReference type="Rhea" id="RHEA:44981"/>
    </physiologicalReaction>
</comment>
<feature type="domain" description="Choline/carnitine acyltransferase" evidence="35">
    <location>
        <begin position="43"/>
        <end position="309"/>
    </location>
</feature>
<comment type="caution">
    <text evidence="36">The sequence shown here is derived from an EMBL/GenBank/DDBJ whole genome shotgun (WGS) entry which is preliminary data.</text>
</comment>
<comment type="catalytic activity">
    <reaction evidence="23">
        <text>2,6-dimethylheptanoyl-CoA + (R)-carnitine = O-2,6-dimethylheptanoyl-(R)-carnitine + CoA</text>
        <dbReference type="Rhea" id="RHEA:45004"/>
        <dbReference type="ChEBI" id="CHEBI:16347"/>
        <dbReference type="ChEBI" id="CHEBI:57287"/>
        <dbReference type="ChEBI" id="CHEBI:84843"/>
        <dbReference type="ChEBI" id="CHEBI:84847"/>
    </reaction>
    <physiologicalReaction direction="left-to-right" evidence="23">
        <dbReference type="Rhea" id="RHEA:45005"/>
    </physiologicalReaction>
</comment>
<comment type="catalytic activity">
    <reaction evidence="20">
        <text>3-hydroxybutanoyl-CoA + (R)-carnitine = O-3-hydroxybutanoyl-(R)-carnitine + CoA</text>
        <dbReference type="Rhea" id="RHEA:45000"/>
        <dbReference type="ChEBI" id="CHEBI:16347"/>
        <dbReference type="ChEBI" id="CHEBI:57287"/>
        <dbReference type="ChEBI" id="CHEBI:78611"/>
        <dbReference type="ChEBI" id="CHEBI:84842"/>
    </reaction>
    <physiologicalReaction direction="left-to-right" evidence="20">
        <dbReference type="Rhea" id="RHEA:45001"/>
    </physiologicalReaction>
</comment>
<evidence type="ECO:0000256" key="7">
    <source>
        <dbReference type="ARBA" id="ARBA00022679"/>
    </source>
</evidence>
<comment type="catalytic activity">
    <reaction evidence="22">
        <text>octanoyl-CoA + (R)-carnitine = O-octanoyl-(R)-carnitine + CoA</text>
        <dbReference type="Rhea" id="RHEA:17177"/>
        <dbReference type="ChEBI" id="CHEBI:16347"/>
        <dbReference type="ChEBI" id="CHEBI:18102"/>
        <dbReference type="ChEBI" id="CHEBI:57287"/>
        <dbReference type="ChEBI" id="CHEBI:57386"/>
        <dbReference type="EC" id="2.3.1.137"/>
    </reaction>
    <physiologicalReaction direction="left-to-right" evidence="22">
        <dbReference type="Rhea" id="RHEA:17178"/>
    </physiologicalReaction>
</comment>
<dbReference type="SUPFAM" id="SSF52777">
    <property type="entry name" value="CoA-dependent acyltransferases"/>
    <property type="match status" value="2"/>
</dbReference>
<dbReference type="GO" id="GO:0005783">
    <property type="term" value="C:endoplasmic reticulum"/>
    <property type="evidence" value="ECO:0007669"/>
    <property type="project" value="UniProtKB-SubCell"/>
</dbReference>
<reference evidence="36 37" key="1">
    <citation type="journal article" date="2019" name="Mol. Ecol. Resour.">
        <title>Chromosome-level genome assembly of Triplophysa tibetana, a fish adapted to the harsh high-altitude environment of the Tibetan Plateau.</title>
        <authorList>
            <person name="Yang X."/>
            <person name="Liu H."/>
            <person name="Ma Z."/>
            <person name="Zou Y."/>
            <person name="Zou M."/>
            <person name="Mao Y."/>
            <person name="Li X."/>
            <person name="Wang H."/>
            <person name="Chen T."/>
            <person name="Wang W."/>
            <person name="Yang R."/>
        </authorList>
    </citation>
    <scope>NUCLEOTIDE SEQUENCE [LARGE SCALE GENOMIC DNA]</scope>
    <source>
        <strain evidence="36">TTIB1903HZAU</strain>
        <tissue evidence="36">Muscle</tissue>
    </source>
</reference>
<keyword evidence="7 36" id="KW-0808">Transferase</keyword>
<keyword evidence="37" id="KW-1185">Reference proteome</keyword>
<keyword evidence="6" id="KW-0813">Transport</keyword>
<proteinExistence type="inferred from homology"/>
<evidence type="ECO:0000256" key="21">
    <source>
        <dbReference type="ARBA" id="ARBA00051087"/>
    </source>
</evidence>
<name>A0A5A9NVX0_9TELE</name>
<evidence type="ECO:0000256" key="4">
    <source>
        <dbReference type="ARBA" id="ARBA00005232"/>
    </source>
</evidence>
<evidence type="ECO:0000256" key="15">
    <source>
        <dbReference type="ARBA" id="ARBA00023140"/>
    </source>
</evidence>
<comment type="subunit">
    <text evidence="5">Monomer.</text>
</comment>
<comment type="catalytic activity">
    <reaction evidence="27">
        <text>(R)-carnitine + acetyl-CoA = O-acetyl-(R)-carnitine + CoA</text>
        <dbReference type="Rhea" id="RHEA:21136"/>
        <dbReference type="ChEBI" id="CHEBI:16347"/>
        <dbReference type="ChEBI" id="CHEBI:57287"/>
        <dbReference type="ChEBI" id="CHEBI:57288"/>
        <dbReference type="ChEBI" id="CHEBI:57589"/>
        <dbReference type="EC" id="2.3.1.7"/>
    </reaction>
    <physiologicalReaction direction="left-to-right" evidence="27">
        <dbReference type="Rhea" id="RHEA:21137"/>
    </physiologicalReaction>
</comment>
<evidence type="ECO:0000256" key="32">
    <source>
        <dbReference type="ARBA" id="ARBA00066910"/>
    </source>
</evidence>
<dbReference type="GO" id="GO:0008458">
    <property type="term" value="F:carnitine O-octanoyltransferase activity"/>
    <property type="evidence" value="ECO:0007669"/>
    <property type="project" value="UniProtKB-EC"/>
</dbReference>
<evidence type="ECO:0000256" key="14">
    <source>
        <dbReference type="ARBA" id="ARBA00023136"/>
    </source>
</evidence>
<evidence type="ECO:0000256" key="1">
    <source>
        <dbReference type="ARBA" id="ARBA00004240"/>
    </source>
</evidence>
<dbReference type="PANTHER" id="PTHR22589:SF50">
    <property type="entry name" value="CARNITINE O-ACETYLTRANSFERASE"/>
    <property type="match status" value="1"/>
</dbReference>
<keyword evidence="16" id="KW-0012">Acyltransferase</keyword>
<keyword evidence="11" id="KW-0007">Acetylation</keyword>
<evidence type="ECO:0000256" key="34">
    <source>
        <dbReference type="ARBA" id="ARBA00079830"/>
    </source>
</evidence>
<comment type="catalytic activity">
    <reaction evidence="24">
        <text>3-methylbutanoyl-CoA + (R)-carnitine = O-3-methylbutanoyl-(R)-carnitine + CoA</text>
        <dbReference type="Rhea" id="RHEA:44984"/>
        <dbReference type="ChEBI" id="CHEBI:16347"/>
        <dbReference type="ChEBI" id="CHEBI:57287"/>
        <dbReference type="ChEBI" id="CHEBI:57345"/>
        <dbReference type="ChEBI" id="CHEBI:70819"/>
    </reaction>
    <physiologicalReaction direction="left-to-right" evidence="24">
        <dbReference type="Rhea" id="RHEA:44985"/>
    </physiologicalReaction>
</comment>
<gene>
    <name evidence="36" type="ORF">E1301_Tti017537</name>
</gene>
<dbReference type="GO" id="GO:0004092">
    <property type="term" value="F:carnitine O-acetyltransferase activity"/>
    <property type="evidence" value="ECO:0007669"/>
    <property type="project" value="UniProtKB-EC"/>
</dbReference>
<sequence>MLCVLTRSASRTCLVKPCLLLSPVSVVQICDRSLVHQESLPKLPVPPLKQTCARYLTALEPLISPEEMEHTRKLVQEFQLPGGVGDRLQKSLERKARKTENWVSDWWMQSAYLDSRMPVAMYTSPGVVLPRMHFQDRQGQMSKTLPVEYLGGKPLCMDQYYQVLSSCRIPGPKRDTVLNYAIGKTSPTHITVVHNFQYFILDVYNSDGSPLTVDQIYVQLEKIWNSSLQTNKEPVGILTSNHRNTWGKAYNNLIKDKTNKESVRAIQKSIFIVCLDAPKPRVSDEMYHNKVAAQMLHGGGSRWNSGNRWKKTEMVRTPMIPLPMPLKLRFNITPEIKKDIEKAKQNMNIMVHELDVRVLNFTHYGRKFPRSHKLSPDAFIQIALQLAYYRMYQTCCPTSESASLRMFKLGRTEAIRSTTTESLQFTRAMYEPSKPNSEKAMLLEMAIKVHREHTHMAIHGQAIDRHLLGLKMVAIEDLTSLPEIFMDTSFAVASHFNLFTSQVGSKTDCVMCFGPMVPDGYGVCYNPMDDHINFAVTAFNSCEETNATKLSMFLEDALLDMKTLMEQVSKASV</sequence>
<evidence type="ECO:0000256" key="13">
    <source>
        <dbReference type="ARBA" id="ARBA00023128"/>
    </source>
</evidence>
<keyword evidence="8" id="KW-0999">Mitochondrion inner membrane</keyword>
<comment type="function">
    <text evidence="30">Catalyzes the reversible transfer of acyl groups from carnitine to coenzyme A (CoA) and regulates the acyl-CoA/CoA ratio. Also plays a crucial role in the transport of fatty acids for beta-oxidation. Responsible for the synthesis of short- and branched-chain acylcarnitines. Active towards some branched-chain amino acid oxidation pathway (BCAAO) intermediates. Trans-2-enoyl-CoAs and 2-methylacyl-CoAs are poor substrates.</text>
</comment>
<comment type="catalytic activity">
    <reaction evidence="21">
        <text>4,8-dimethylnonanoyl-CoA + (R)-carnitine = O-4,8-dimethylnonanoyl-(R)-carnitine + CoA</text>
        <dbReference type="Rhea" id="RHEA:44860"/>
        <dbReference type="ChEBI" id="CHEBI:16347"/>
        <dbReference type="ChEBI" id="CHEBI:57287"/>
        <dbReference type="ChEBI" id="CHEBI:77061"/>
        <dbReference type="ChEBI" id="CHEBI:84654"/>
    </reaction>
    <physiologicalReaction direction="left-to-right" evidence="21">
        <dbReference type="Rhea" id="RHEA:44861"/>
    </physiologicalReaction>
</comment>
<dbReference type="FunFam" id="3.30.559.70:FF:000002">
    <property type="entry name" value="Carnitine O-acetyltransferase"/>
    <property type="match status" value="1"/>
</dbReference>
<dbReference type="InterPro" id="IPR039551">
    <property type="entry name" value="Cho/carn_acyl_trans"/>
</dbReference>
<keyword evidence="15" id="KW-0576">Peroxisome</keyword>
<evidence type="ECO:0000256" key="29">
    <source>
        <dbReference type="ARBA" id="ARBA00053012"/>
    </source>
</evidence>
<dbReference type="InterPro" id="IPR023213">
    <property type="entry name" value="CAT-like_dom_sf"/>
</dbReference>
<feature type="domain" description="Choline/carnitine acyltransferase" evidence="35">
    <location>
        <begin position="322"/>
        <end position="555"/>
    </location>
</feature>
<evidence type="ECO:0000256" key="6">
    <source>
        <dbReference type="ARBA" id="ARBA00022448"/>
    </source>
</evidence>
<evidence type="ECO:0000256" key="16">
    <source>
        <dbReference type="ARBA" id="ARBA00023315"/>
    </source>
</evidence>
<evidence type="ECO:0000256" key="19">
    <source>
        <dbReference type="ARBA" id="ARBA00050851"/>
    </source>
</evidence>
<evidence type="ECO:0000313" key="36">
    <source>
        <dbReference type="EMBL" id="KAA0713728.1"/>
    </source>
</evidence>
<dbReference type="GO" id="GO:0006631">
    <property type="term" value="P:fatty acid metabolic process"/>
    <property type="evidence" value="ECO:0007669"/>
    <property type="project" value="UniProtKB-KW"/>
</dbReference>
<evidence type="ECO:0000256" key="22">
    <source>
        <dbReference type="ARBA" id="ARBA00051518"/>
    </source>
</evidence>
<dbReference type="EC" id="2.3.1.137" evidence="31"/>
<evidence type="ECO:0000256" key="33">
    <source>
        <dbReference type="ARBA" id="ARBA00074976"/>
    </source>
</evidence>
<evidence type="ECO:0000256" key="12">
    <source>
        <dbReference type="ARBA" id="ARBA00023098"/>
    </source>
</evidence>
<dbReference type="Proteomes" id="UP000324632">
    <property type="component" value="Chromosome 12"/>
</dbReference>
<dbReference type="Gene3D" id="3.30.559.70">
    <property type="entry name" value="Choline/Carnitine o-acyltransferase, domain 2"/>
    <property type="match status" value="2"/>
</dbReference>
<dbReference type="Gene3D" id="3.30.559.10">
    <property type="entry name" value="Chloramphenicol acetyltransferase-like domain"/>
    <property type="match status" value="2"/>
</dbReference>
<comment type="catalytic activity">
    <reaction evidence="17">
        <text>decanoyl-CoA + (R)-carnitine = O-decanoyl-(R)-carnitine + CoA</text>
        <dbReference type="Rhea" id="RHEA:44828"/>
        <dbReference type="ChEBI" id="CHEBI:16347"/>
        <dbReference type="ChEBI" id="CHEBI:28717"/>
        <dbReference type="ChEBI" id="CHEBI:57287"/>
        <dbReference type="ChEBI" id="CHEBI:61430"/>
    </reaction>
    <physiologicalReaction direction="left-to-right" evidence="17">
        <dbReference type="Rhea" id="RHEA:44829"/>
    </physiologicalReaction>
</comment>
<dbReference type="PANTHER" id="PTHR22589">
    <property type="entry name" value="CARNITINE O-ACYLTRANSFERASE"/>
    <property type="match status" value="1"/>
</dbReference>
<dbReference type="EMBL" id="SOYY01000012">
    <property type="protein sequence ID" value="KAA0713728.1"/>
    <property type="molecule type" value="Genomic_DNA"/>
</dbReference>
<dbReference type="FunFam" id="3.30.559.10:FF:000001">
    <property type="entry name" value="Carnitine O-acetyltransferase"/>
    <property type="match status" value="1"/>
</dbReference>
<evidence type="ECO:0000256" key="30">
    <source>
        <dbReference type="ARBA" id="ARBA00058613"/>
    </source>
</evidence>
<evidence type="ECO:0000259" key="35">
    <source>
        <dbReference type="Pfam" id="PF00755"/>
    </source>
</evidence>
<evidence type="ECO:0000256" key="5">
    <source>
        <dbReference type="ARBA" id="ARBA00011245"/>
    </source>
</evidence>
<evidence type="ECO:0000256" key="26">
    <source>
        <dbReference type="ARBA" id="ARBA00051962"/>
    </source>
</evidence>
<evidence type="ECO:0000256" key="28">
    <source>
        <dbReference type="ARBA" id="ARBA00052568"/>
    </source>
</evidence>
<comment type="catalytic activity">
    <reaction evidence="29">
        <text>propanoyl-CoA + (R)-carnitine = O-propanoyl-(R)-carnitine + CoA</text>
        <dbReference type="Rhea" id="RHEA:44976"/>
        <dbReference type="ChEBI" id="CHEBI:16347"/>
        <dbReference type="ChEBI" id="CHEBI:53210"/>
        <dbReference type="ChEBI" id="CHEBI:57287"/>
        <dbReference type="ChEBI" id="CHEBI:57392"/>
    </reaction>
    <physiologicalReaction direction="left-to-right" evidence="29">
        <dbReference type="Rhea" id="RHEA:44977"/>
    </physiologicalReaction>
</comment>
<dbReference type="AlphaFoldDB" id="A0A5A9NVX0"/>